<protein>
    <submittedName>
        <fullName evidence="1">Uncharacterized protein</fullName>
    </submittedName>
</protein>
<organism evidence="1 2">
    <name type="scientific">Thermosporothrix hazakensis</name>
    <dbReference type="NCBI Taxonomy" id="644383"/>
    <lineage>
        <taxon>Bacteria</taxon>
        <taxon>Bacillati</taxon>
        <taxon>Chloroflexota</taxon>
        <taxon>Ktedonobacteria</taxon>
        <taxon>Ktedonobacterales</taxon>
        <taxon>Thermosporotrichaceae</taxon>
        <taxon>Thermosporothrix</taxon>
    </lineage>
</organism>
<reference evidence="1 2" key="1">
    <citation type="submission" date="2018-06" db="EMBL/GenBank/DDBJ databases">
        <title>Genomic Encyclopedia of Archaeal and Bacterial Type Strains, Phase II (KMG-II): from individual species to whole genera.</title>
        <authorList>
            <person name="Goeker M."/>
        </authorList>
    </citation>
    <scope>NUCLEOTIDE SEQUENCE [LARGE SCALE GENOMIC DNA]</scope>
    <source>
        <strain evidence="1 2">ATCC BAA-1881</strain>
    </source>
</reference>
<accession>A0A326U6C8</accession>
<dbReference type="AlphaFoldDB" id="A0A326U6C8"/>
<proteinExistence type="predicted"/>
<dbReference type="EMBL" id="QKUF01000010">
    <property type="protein sequence ID" value="PZW28360.1"/>
    <property type="molecule type" value="Genomic_DNA"/>
</dbReference>
<evidence type="ECO:0000313" key="1">
    <source>
        <dbReference type="EMBL" id="PZW28360.1"/>
    </source>
</evidence>
<name>A0A326U6C8_THEHA</name>
<keyword evidence="2" id="KW-1185">Reference proteome</keyword>
<evidence type="ECO:0000313" key="2">
    <source>
        <dbReference type="Proteomes" id="UP000248806"/>
    </source>
</evidence>
<dbReference type="Proteomes" id="UP000248806">
    <property type="component" value="Unassembled WGS sequence"/>
</dbReference>
<gene>
    <name evidence="1" type="ORF">EI42_03114</name>
</gene>
<comment type="caution">
    <text evidence="1">The sequence shown here is derived from an EMBL/GenBank/DDBJ whole genome shotgun (WGS) entry which is preliminary data.</text>
</comment>
<sequence>MTGIVMEQSSSTPHRSLFPSSGMFANAVSSDQTNLFANTLQLEIFCCSFIWYIPETREKRVLICSM</sequence>